<evidence type="ECO:0000256" key="1">
    <source>
        <dbReference type="ARBA" id="ARBA00001342"/>
    </source>
</evidence>
<protein>
    <recommendedName>
        <fullName evidence="7">Putative 4-hydroxy-4-methyl-2-oxoglutarate aldolase</fullName>
        <ecNumber evidence="6">4.1.1.112</ecNumber>
        <ecNumber evidence="5">4.1.3.17</ecNumber>
    </recommendedName>
    <alternativeName>
        <fullName evidence="11">Oxaloacetate decarboxylase</fullName>
    </alternativeName>
    <alternativeName>
        <fullName evidence="9">Regulator of ribonuclease activity homolog</fullName>
    </alternativeName>
    <alternativeName>
        <fullName evidence="10">RraA-like protein</fullName>
    </alternativeName>
</protein>
<organism evidence="13 14">
    <name type="scientific">Tumebacillus amylolyticus</name>
    <dbReference type="NCBI Taxonomy" id="2801339"/>
    <lineage>
        <taxon>Bacteria</taxon>
        <taxon>Bacillati</taxon>
        <taxon>Bacillota</taxon>
        <taxon>Bacilli</taxon>
        <taxon>Bacillales</taxon>
        <taxon>Alicyclobacillaceae</taxon>
        <taxon>Tumebacillus</taxon>
    </lineage>
</organism>
<dbReference type="SUPFAM" id="SSF89562">
    <property type="entry name" value="RraA-like"/>
    <property type="match status" value="1"/>
</dbReference>
<evidence type="ECO:0000256" key="10">
    <source>
        <dbReference type="ARBA" id="ARBA00030169"/>
    </source>
</evidence>
<evidence type="ECO:0000256" key="11">
    <source>
        <dbReference type="ARBA" id="ARBA00032305"/>
    </source>
</evidence>
<dbReference type="PANTHER" id="PTHR33254:SF4">
    <property type="entry name" value="4-HYDROXY-4-METHYL-2-OXOGLUTARATE ALDOLASE 3-RELATED"/>
    <property type="match status" value="1"/>
</dbReference>
<dbReference type="RefSeq" id="WP_201636217.1">
    <property type="nucleotide sequence ID" value="NZ_JAEQNB010000004.1"/>
</dbReference>
<dbReference type="EC" id="4.1.1.112" evidence="6"/>
<dbReference type="InterPro" id="IPR036704">
    <property type="entry name" value="RraA/RraA-like_sf"/>
</dbReference>
<comment type="catalytic activity">
    <reaction evidence="12">
        <text>oxaloacetate + H(+) = pyruvate + CO2</text>
        <dbReference type="Rhea" id="RHEA:15641"/>
        <dbReference type="ChEBI" id="CHEBI:15361"/>
        <dbReference type="ChEBI" id="CHEBI:15378"/>
        <dbReference type="ChEBI" id="CHEBI:16452"/>
        <dbReference type="ChEBI" id="CHEBI:16526"/>
        <dbReference type="EC" id="4.1.1.112"/>
    </reaction>
</comment>
<accession>A0ABS1JC35</accession>
<dbReference type="EC" id="4.1.3.17" evidence="5"/>
<sequence length="204" mass="21613">MSLAEKFVKIPTTCLSDAMQGLNNLNPSIKPLDETMTVIGRAFPVKLPVGDNLLFLKAIRDAQPGDVLVVDVKGDAYRAIAGDFLLGMAQTLGIAGLVVDGAIRDVRGCKALNFPVFCKGTTVAACGKAGMGELNVPISCGGVSVCPGDLIVGDADGVVVIPQAIENEVLEKALERLKFDEQRVAQVAGNREEILRYLDKMLSK</sequence>
<evidence type="ECO:0000256" key="6">
    <source>
        <dbReference type="ARBA" id="ARBA00012947"/>
    </source>
</evidence>
<dbReference type="EMBL" id="JAEQNB010000004">
    <property type="protein sequence ID" value="MBL0387828.1"/>
    <property type="molecule type" value="Genomic_DNA"/>
</dbReference>
<evidence type="ECO:0000256" key="4">
    <source>
        <dbReference type="ARBA" id="ARBA00011233"/>
    </source>
</evidence>
<evidence type="ECO:0000313" key="14">
    <source>
        <dbReference type="Proteomes" id="UP000602284"/>
    </source>
</evidence>
<dbReference type="CDD" id="cd16841">
    <property type="entry name" value="RraA_family"/>
    <property type="match status" value="1"/>
</dbReference>
<dbReference type="Pfam" id="PF03737">
    <property type="entry name" value="RraA-like"/>
    <property type="match status" value="1"/>
</dbReference>
<name>A0ABS1JC35_9BACL</name>
<gene>
    <name evidence="13" type="ORF">JJB07_14400</name>
</gene>
<comment type="catalytic activity">
    <reaction evidence="1">
        <text>4-hydroxy-4-methyl-2-oxoglutarate = 2 pyruvate</text>
        <dbReference type="Rhea" id="RHEA:22748"/>
        <dbReference type="ChEBI" id="CHEBI:15361"/>
        <dbReference type="ChEBI" id="CHEBI:58276"/>
        <dbReference type="EC" id="4.1.3.17"/>
    </reaction>
</comment>
<keyword evidence="14" id="KW-1185">Reference proteome</keyword>
<evidence type="ECO:0000313" key="13">
    <source>
        <dbReference type="EMBL" id="MBL0387828.1"/>
    </source>
</evidence>
<comment type="cofactor">
    <cofactor evidence="2">
        <name>a divalent metal cation</name>
        <dbReference type="ChEBI" id="CHEBI:60240"/>
    </cofactor>
</comment>
<dbReference type="PANTHER" id="PTHR33254">
    <property type="entry name" value="4-HYDROXY-4-METHYL-2-OXOGLUTARATE ALDOLASE 3-RELATED"/>
    <property type="match status" value="1"/>
</dbReference>
<comment type="caution">
    <text evidence="13">The sequence shown here is derived from an EMBL/GenBank/DDBJ whole genome shotgun (WGS) entry which is preliminary data.</text>
</comment>
<evidence type="ECO:0000256" key="7">
    <source>
        <dbReference type="ARBA" id="ARBA00016549"/>
    </source>
</evidence>
<evidence type="ECO:0000256" key="2">
    <source>
        <dbReference type="ARBA" id="ARBA00001968"/>
    </source>
</evidence>
<evidence type="ECO:0000256" key="3">
    <source>
        <dbReference type="ARBA" id="ARBA00008621"/>
    </source>
</evidence>
<reference evidence="13 14" key="1">
    <citation type="submission" date="2021-01" db="EMBL/GenBank/DDBJ databases">
        <title>Tumebacillus sp. strain ITR2 16S ribosomal RNA gene Genome sequencing and assembly.</title>
        <authorList>
            <person name="Kang M."/>
        </authorList>
    </citation>
    <scope>NUCLEOTIDE SEQUENCE [LARGE SCALE GENOMIC DNA]</scope>
    <source>
        <strain evidence="13 14">ITR2</strain>
    </source>
</reference>
<evidence type="ECO:0000256" key="9">
    <source>
        <dbReference type="ARBA" id="ARBA00029596"/>
    </source>
</evidence>
<evidence type="ECO:0000256" key="5">
    <source>
        <dbReference type="ARBA" id="ARBA00012213"/>
    </source>
</evidence>
<comment type="subunit">
    <text evidence="4">Homotrimer.</text>
</comment>
<comment type="similarity">
    <text evidence="3">Belongs to the class II aldolase/RraA-like family.</text>
</comment>
<proteinExistence type="inferred from homology"/>
<evidence type="ECO:0000256" key="12">
    <source>
        <dbReference type="ARBA" id="ARBA00047973"/>
    </source>
</evidence>
<dbReference type="Proteomes" id="UP000602284">
    <property type="component" value="Unassembled WGS sequence"/>
</dbReference>
<dbReference type="Gene3D" id="3.50.30.40">
    <property type="entry name" value="Ribonuclease E inhibitor RraA/RraA-like"/>
    <property type="match status" value="1"/>
</dbReference>
<evidence type="ECO:0000256" key="8">
    <source>
        <dbReference type="ARBA" id="ARBA00025046"/>
    </source>
</evidence>
<dbReference type="InterPro" id="IPR005493">
    <property type="entry name" value="RraA/RraA-like"/>
</dbReference>
<comment type="function">
    <text evidence="8">Catalyzes the aldol cleavage of 4-hydroxy-4-methyl-2-oxoglutarate (HMG) into 2 molecules of pyruvate. Also contains a secondary oxaloacetate (OAA) decarboxylase activity due to the common pyruvate enolate transition state formed following C-C bond cleavage in the retro-aldol and decarboxylation reactions.</text>
</comment>